<evidence type="ECO:0000256" key="2">
    <source>
        <dbReference type="ARBA" id="ARBA00022723"/>
    </source>
</evidence>
<evidence type="ECO:0000256" key="4">
    <source>
        <dbReference type="PROSITE-ProRule" id="PRU00433"/>
    </source>
</evidence>
<evidence type="ECO:0000313" key="6">
    <source>
        <dbReference type="EMBL" id="PQO31011.1"/>
    </source>
</evidence>
<dbReference type="PROSITE" id="PS51007">
    <property type="entry name" value="CYTC"/>
    <property type="match status" value="1"/>
</dbReference>
<dbReference type="SUPFAM" id="SSF50952">
    <property type="entry name" value="Soluble quinoprotein glucose dehydrogenase"/>
    <property type="match status" value="1"/>
</dbReference>
<proteinExistence type="predicted"/>
<evidence type="ECO:0000313" key="7">
    <source>
        <dbReference type="Proteomes" id="UP000238322"/>
    </source>
</evidence>
<dbReference type="InterPro" id="IPR055557">
    <property type="entry name" value="DUF7133"/>
</dbReference>
<evidence type="ECO:0000256" key="1">
    <source>
        <dbReference type="ARBA" id="ARBA00022617"/>
    </source>
</evidence>
<keyword evidence="1 4" id="KW-0349">Heme</keyword>
<dbReference type="InterPro" id="IPR011042">
    <property type="entry name" value="6-blade_b-propeller_TolB-like"/>
</dbReference>
<dbReference type="InterPro" id="IPR013428">
    <property type="entry name" value="Membrane-bound_put_N"/>
</dbReference>
<dbReference type="InterPro" id="IPR009056">
    <property type="entry name" value="Cyt_c-like_dom"/>
</dbReference>
<name>A0A2S8FFS4_9BACT</name>
<dbReference type="NCBIfam" id="TIGR02604">
    <property type="entry name" value="Piru_Ver_Nterm"/>
    <property type="match status" value="1"/>
</dbReference>
<dbReference type="Gene3D" id="1.10.760.10">
    <property type="entry name" value="Cytochrome c-like domain"/>
    <property type="match status" value="1"/>
</dbReference>
<dbReference type="Gene3D" id="2.120.10.30">
    <property type="entry name" value="TolB, C-terminal domain"/>
    <property type="match status" value="1"/>
</dbReference>
<dbReference type="InterPro" id="IPR016024">
    <property type="entry name" value="ARM-type_fold"/>
</dbReference>
<protein>
    <submittedName>
        <fullName evidence="6">Dehydrogenase</fullName>
    </submittedName>
</protein>
<dbReference type="InterPro" id="IPR036909">
    <property type="entry name" value="Cyt_c-like_dom_sf"/>
</dbReference>
<dbReference type="PANTHER" id="PTHR33546">
    <property type="entry name" value="LARGE, MULTIFUNCTIONAL SECRETED PROTEIN-RELATED"/>
    <property type="match status" value="1"/>
</dbReference>
<dbReference type="RefSeq" id="WP_105332086.1">
    <property type="nucleotide sequence ID" value="NZ_PUHY01000013.1"/>
</dbReference>
<accession>A0A2S8FFS4</accession>
<dbReference type="PANTHER" id="PTHR33546:SF1">
    <property type="entry name" value="LARGE, MULTIFUNCTIONAL SECRETED PROTEIN"/>
    <property type="match status" value="1"/>
</dbReference>
<feature type="domain" description="Cytochrome c" evidence="5">
    <location>
        <begin position="853"/>
        <end position="986"/>
    </location>
</feature>
<dbReference type="InterPro" id="IPR013427">
    <property type="entry name" value="Haem-bd_dom_put"/>
</dbReference>
<dbReference type="Pfam" id="PF23500">
    <property type="entry name" value="DUF7133"/>
    <property type="match status" value="1"/>
</dbReference>
<dbReference type="OrthoDB" id="225269at2"/>
<dbReference type="Proteomes" id="UP000238322">
    <property type="component" value="Unassembled WGS sequence"/>
</dbReference>
<dbReference type="Gene3D" id="1.25.10.10">
    <property type="entry name" value="Leucine-rich Repeat Variant"/>
    <property type="match status" value="1"/>
</dbReference>
<dbReference type="SUPFAM" id="SSF48371">
    <property type="entry name" value="ARM repeat"/>
    <property type="match status" value="1"/>
</dbReference>
<gene>
    <name evidence="6" type="ORF">C5Y83_22705</name>
</gene>
<sequence>MPLRLLLRFSFSVVVAALFLPSLCLSAEKEDGFVPRRQQGIPGPPLSPQQAIQKMEVPEGFSVELVAAEPDLLNPVAMTFDEKGRIWVTESFEYPRHEPGPGRDRIKVLEDTDQDGAIDKVTIFAEGLNIPSGIAVGHGGVWVANAPDILFLQDTDGDLKADKQEVIVTGFGRTDTHELPNSLTWGPDGYLYGLNGVFNYSHVKHRDKDYVFTCALFRIDPRTRDFELFCEGTSNPWGVAFDPNGQAFISACVIDHLWHLTESGYYHRQGGPYPPHTWKIESIVKHKHQMAAYCGIEYFDSDAYPEEYRDCLYMGNIHGGCINVDVLQRDGSTYFAKPRPDFLTANDVWHMPVDQKTGPDGCLYVLDWYDRYHCYQDAMARPGDVDRLKGRLYRVRYEETPRANTFDLAQESDEQLIARLHSGNRFYREMAQRVLAERASDAAIQPLEALVMDTSAPFKTRMHALWSLIGARQLSDEFSIQLLSDEEPQLRRWAIRYQGIRASNNPDVALLIQKLTSDAHPDVRLEVAILAPQVDYLPTIATLLEVLRSSPNDKLIPHIVWQNLHPQLEKQTPDYLALMTQAPYESDATTLSLLPRATDRILATPGVSVEHVATLVKLLASDPGQKEQLAICLQRITQQAQSRELTGERLAQLKTELAESLSMILKQGNEHPGYYDAANLALAWNDPQAMEIVPQVFASSQMPPARRIAALDSLLTTGHSQANQLVRQYFEDRRNDQAMIGQVIQTLGKTDSDVVPKLLLPRLDSLSSQNRPKAIEVLLQRPSWAILLLTQIETGKLDKETLSINQLQRLVTTSSEDVGRKVNDIYGSIRSGRDPSRTLIVAQMRRLVSSRQGDPHRGIEVYNKLCGQCHKLHGKGQEVGPDITVNGRGNLEQLLSNVFDPSLVIGKDYQAVNVLTVDGRVLSGLLVEDSDSRVVLKMQGGKQETIARDDVDVMKTSDTSLMPEGIEKQLKSEEIVDLFAYLTLTQPPEDPTAELISGASPIDPAQIVLPQQTENLLANAQVSTNVDSFEAGKRGQPRDLIYLPQAKKFLANSQWHEIGVGGGSELGVLNESKAVTLSATWKEPVSVNFITLSGSYPNQPQPDTAWRIEAKIDGVWQTLERGVGGWYDSGRYVWGWPGAVSIPMEGFRVRIFSPNEKTPVRSIHFRGEEGFSWFVGNLPPEVNVIRQ</sequence>
<dbReference type="EMBL" id="PUHY01000013">
    <property type="protein sequence ID" value="PQO31011.1"/>
    <property type="molecule type" value="Genomic_DNA"/>
</dbReference>
<dbReference type="GO" id="GO:0046872">
    <property type="term" value="F:metal ion binding"/>
    <property type="evidence" value="ECO:0007669"/>
    <property type="project" value="UniProtKB-KW"/>
</dbReference>
<dbReference type="GO" id="GO:0009055">
    <property type="term" value="F:electron transfer activity"/>
    <property type="evidence" value="ECO:0007669"/>
    <property type="project" value="InterPro"/>
</dbReference>
<keyword evidence="2 4" id="KW-0479">Metal-binding</keyword>
<dbReference type="InterPro" id="IPR011041">
    <property type="entry name" value="Quinoprot_gluc/sorb_DH_b-prop"/>
</dbReference>
<reference evidence="6 7" key="1">
    <citation type="submission" date="2018-02" db="EMBL/GenBank/DDBJ databases">
        <title>Comparative genomes isolates from brazilian mangrove.</title>
        <authorList>
            <person name="Araujo J.E."/>
            <person name="Taketani R.G."/>
            <person name="Silva M.C.P."/>
            <person name="Loureco M.V."/>
            <person name="Andreote F.D."/>
        </authorList>
    </citation>
    <scope>NUCLEOTIDE SEQUENCE [LARGE SCALE GENOMIC DNA]</scope>
    <source>
        <strain evidence="6 7">Hex-1 MGV</strain>
    </source>
</reference>
<dbReference type="NCBIfam" id="TIGR02603">
    <property type="entry name" value="CxxCH_TIGR02603"/>
    <property type="match status" value="1"/>
</dbReference>
<organism evidence="6 7">
    <name type="scientific">Blastopirellula marina</name>
    <dbReference type="NCBI Taxonomy" id="124"/>
    <lineage>
        <taxon>Bacteria</taxon>
        <taxon>Pseudomonadati</taxon>
        <taxon>Planctomycetota</taxon>
        <taxon>Planctomycetia</taxon>
        <taxon>Pirellulales</taxon>
        <taxon>Pirellulaceae</taxon>
        <taxon>Blastopirellula</taxon>
    </lineage>
</organism>
<dbReference type="GO" id="GO:0020037">
    <property type="term" value="F:heme binding"/>
    <property type="evidence" value="ECO:0007669"/>
    <property type="project" value="InterPro"/>
</dbReference>
<keyword evidence="3 4" id="KW-0408">Iron</keyword>
<dbReference type="AlphaFoldDB" id="A0A2S8FFS4"/>
<comment type="caution">
    <text evidence="6">The sequence shown here is derived from an EMBL/GenBank/DDBJ whole genome shotgun (WGS) entry which is preliminary data.</text>
</comment>
<dbReference type="SUPFAM" id="SSF46626">
    <property type="entry name" value="Cytochrome c"/>
    <property type="match status" value="1"/>
</dbReference>
<evidence type="ECO:0000256" key="3">
    <source>
        <dbReference type="ARBA" id="ARBA00023004"/>
    </source>
</evidence>
<evidence type="ECO:0000259" key="5">
    <source>
        <dbReference type="PROSITE" id="PS51007"/>
    </source>
</evidence>
<dbReference type="InterPro" id="IPR011989">
    <property type="entry name" value="ARM-like"/>
</dbReference>